<sequence>MFQLRTQLGGPSNNLENLNLSFKISSISSLIILPEKFIVDILQPLSLNYIQKEISLPSSNLSNLPPLISEAPTSNSKISSTTNKNLDINVNNLTTLYNTQPKFLCTTCFSQSNRIVSHLLKSWVKYKVSEYQFNENNSDAYEIIDEVKRQNKIIKKKLKSLSAKCLYDLAKNAYFQEQEVKPDLRGYISIKLQKEKYSPIGDIFDYYFRKEVSRRNTFNIGFLDEKRSNQLRNFLDQKEIIKTEIDKILKEGLIQSCQSSLTSPVVLVPKPNDLLDALNGSSWYSSLDLTSGYWQVEVENSDKLKTAFTTPFGVYIFHVISLG</sequence>
<evidence type="ECO:0000313" key="1">
    <source>
        <dbReference type="EMBL" id="CAG8541554.1"/>
    </source>
</evidence>
<dbReference type="Proteomes" id="UP000789405">
    <property type="component" value="Unassembled WGS sequence"/>
</dbReference>
<dbReference type="InterPro" id="IPR053134">
    <property type="entry name" value="RNA-dir_DNA_polymerase"/>
</dbReference>
<reference evidence="1" key="1">
    <citation type="submission" date="2021-06" db="EMBL/GenBank/DDBJ databases">
        <authorList>
            <person name="Kallberg Y."/>
            <person name="Tangrot J."/>
            <person name="Rosling A."/>
        </authorList>
    </citation>
    <scope>NUCLEOTIDE SEQUENCE</scope>
    <source>
        <strain evidence="1">MA453B</strain>
    </source>
</reference>
<keyword evidence="2" id="KW-1185">Reference proteome</keyword>
<dbReference type="EMBL" id="CAJVPY010001913">
    <property type="protein sequence ID" value="CAG8541554.1"/>
    <property type="molecule type" value="Genomic_DNA"/>
</dbReference>
<dbReference type="Gene3D" id="3.10.10.10">
    <property type="entry name" value="HIV Type 1 Reverse Transcriptase, subunit A, domain 1"/>
    <property type="match status" value="1"/>
</dbReference>
<dbReference type="PROSITE" id="PS51450">
    <property type="entry name" value="LRR"/>
    <property type="match status" value="1"/>
</dbReference>
<accession>A0A9N9AQT0</accession>
<dbReference type="OrthoDB" id="8962596at2759"/>
<proteinExistence type="predicted"/>
<evidence type="ECO:0000313" key="2">
    <source>
        <dbReference type="Proteomes" id="UP000789405"/>
    </source>
</evidence>
<gene>
    <name evidence="1" type="ORF">DERYTH_LOCUS4828</name>
</gene>
<dbReference type="PANTHER" id="PTHR24559:SF444">
    <property type="entry name" value="REVERSE TRANSCRIPTASE DOMAIN-CONTAINING PROTEIN"/>
    <property type="match status" value="1"/>
</dbReference>
<dbReference type="InterPro" id="IPR001611">
    <property type="entry name" value="Leu-rich_rpt"/>
</dbReference>
<dbReference type="AlphaFoldDB" id="A0A9N9AQT0"/>
<dbReference type="SUPFAM" id="SSF56672">
    <property type="entry name" value="DNA/RNA polymerases"/>
    <property type="match status" value="1"/>
</dbReference>
<dbReference type="PANTHER" id="PTHR24559">
    <property type="entry name" value="TRANSPOSON TY3-I GAG-POL POLYPROTEIN"/>
    <property type="match status" value="1"/>
</dbReference>
<comment type="caution">
    <text evidence="1">The sequence shown here is derived from an EMBL/GenBank/DDBJ whole genome shotgun (WGS) entry which is preliminary data.</text>
</comment>
<protein>
    <submittedName>
        <fullName evidence="1">22501_t:CDS:1</fullName>
    </submittedName>
</protein>
<organism evidence="1 2">
    <name type="scientific">Dentiscutata erythropus</name>
    <dbReference type="NCBI Taxonomy" id="1348616"/>
    <lineage>
        <taxon>Eukaryota</taxon>
        <taxon>Fungi</taxon>
        <taxon>Fungi incertae sedis</taxon>
        <taxon>Mucoromycota</taxon>
        <taxon>Glomeromycotina</taxon>
        <taxon>Glomeromycetes</taxon>
        <taxon>Diversisporales</taxon>
        <taxon>Gigasporaceae</taxon>
        <taxon>Dentiscutata</taxon>
    </lineage>
</organism>
<name>A0A9N9AQT0_9GLOM</name>
<dbReference type="InterPro" id="IPR043502">
    <property type="entry name" value="DNA/RNA_pol_sf"/>
</dbReference>